<organism evidence="2 3">
    <name type="scientific">Orchesella dallaii</name>
    <dbReference type="NCBI Taxonomy" id="48710"/>
    <lineage>
        <taxon>Eukaryota</taxon>
        <taxon>Metazoa</taxon>
        <taxon>Ecdysozoa</taxon>
        <taxon>Arthropoda</taxon>
        <taxon>Hexapoda</taxon>
        <taxon>Collembola</taxon>
        <taxon>Entomobryomorpha</taxon>
        <taxon>Entomobryoidea</taxon>
        <taxon>Orchesellidae</taxon>
        <taxon>Orchesellinae</taxon>
        <taxon>Orchesella</taxon>
    </lineage>
</organism>
<sequence>MDLSMMENDALVPDGADLLRGAMREEAAYRSVQHATEIAQKDSVISQKNAQLVQKDAEVAQKDAQIRAIMQSLAIVESNYQNYIQKNTNEKTNLQDINQVAIELNERKAAEIQRLNAELARRESAIQIRDVHLGSLTMEVDFLNRYINMLGGHLATVSWQNDEREVALRNAIRERERLENIVEEKEALESEIQQLLREQNDRIARQTVGLESVVNAFRRETERTGRYVRVLEEVFGALSNLFTSNP</sequence>
<comment type="caution">
    <text evidence="2">The sequence shown here is derived from an EMBL/GenBank/DDBJ whole genome shotgun (WGS) entry which is preliminary data.</text>
</comment>
<feature type="coiled-coil region" evidence="1">
    <location>
        <begin position="98"/>
        <end position="125"/>
    </location>
</feature>
<evidence type="ECO:0000256" key="1">
    <source>
        <dbReference type="SAM" id="Coils"/>
    </source>
</evidence>
<keyword evidence="3" id="KW-1185">Reference proteome</keyword>
<proteinExistence type="predicted"/>
<evidence type="ECO:0000313" key="2">
    <source>
        <dbReference type="EMBL" id="CAL8134732.1"/>
    </source>
</evidence>
<gene>
    <name evidence="2" type="ORF">ODALV1_LOCUS25657</name>
</gene>
<name>A0ABP1RSJ7_9HEXA</name>
<keyword evidence="1" id="KW-0175">Coiled coil</keyword>
<dbReference type="EMBL" id="CAXLJM020000105">
    <property type="protein sequence ID" value="CAL8134732.1"/>
    <property type="molecule type" value="Genomic_DNA"/>
</dbReference>
<dbReference type="Proteomes" id="UP001642540">
    <property type="component" value="Unassembled WGS sequence"/>
</dbReference>
<evidence type="ECO:0000313" key="3">
    <source>
        <dbReference type="Proteomes" id="UP001642540"/>
    </source>
</evidence>
<accession>A0ABP1RSJ7</accession>
<feature type="coiled-coil region" evidence="1">
    <location>
        <begin position="161"/>
        <end position="205"/>
    </location>
</feature>
<reference evidence="2 3" key="1">
    <citation type="submission" date="2024-08" db="EMBL/GenBank/DDBJ databases">
        <authorList>
            <person name="Cucini C."/>
            <person name="Frati F."/>
        </authorList>
    </citation>
    <scope>NUCLEOTIDE SEQUENCE [LARGE SCALE GENOMIC DNA]</scope>
</reference>
<protein>
    <submittedName>
        <fullName evidence="2">Uncharacterized protein</fullName>
    </submittedName>
</protein>